<evidence type="ECO:0000256" key="1">
    <source>
        <dbReference type="ARBA" id="ARBA00025453"/>
    </source>
</evidence>
<reference evidence="4" key="1">
    <citation type="submission" date="2020-06" db="EMBL/GenBank/DDBJ databases">
        <title>WGS assembly of Ceratodon purpureus strain R40.</title>
        <authorList>
            <person name="Carey S.B."/>
            <person name="Jenkins J."/>
            <person name="Shu S."/>
            <person name="Lovell J.T."/>
            <person name="Sreedasyam A."/>
            <person name="Maumus F."/>
            <person name="Tiley G.P."/>
            <person name="Fernandez-Pozo N."/>
            <person name="Barry K."/>
            <person name="Chen C."/>
            <person name="Wang M."/>
            <person name="Lipzen A."/>
            <person name="Daum C."/>
            <person name="Saski C.A."/>
            <person name="Payton A.C."/>
            <person name="Mcbreen J.C."/>
            <person name="Conrad R.E."/>
            <person name="Kollar L.M."/>
            <person name="Olsson S."/>
            <person name="Huttunen S."/>
            <person name="Landis J.B."/>
            <person name="Wickett N.J."/>
            <person name="Johnson M.G."/>
            <person name="Rensing S.A."/>
            <person name="Grimwood J."/>
            <person name="Schmutz J."/>
            <person name="Mcdaniel S.F."/>
        </authorList>
    </citation>
    <scope>NUCLEOTIDE SEQUENCE</scope>
    <source>
        <strain evidence="4">R40</strain>
    </source>
</reference>
<protein>
    <recommendedName>
        <fullName evidence="3">S1 motif domain-containing protein</fullName>
    </recommendedName>
</protein>
<feature type="domain" description="S1 motif" evidence="3">
    <location>
        <begin position="146"/>
        <end position="215"/>
    </location>
</feature>
<feature type="domain" description="S1 motif" evidence="3">
    <location>
        <begin position="275"/>
        <end position="344"/>
    </location>
</feature>
<keyword evidence="5" id="KW-1185">Reference proteome</keyword>
<dbReference type="GO" id="GO:0003735">
    <property type="term" value="F:structural constituent of ribosome"/>
    <property type="evidence" value="ECO:0007669"/>
    <property type="project" value="TreeGrafter"/>
</dbReference>
<evidence type="ECO:0000313" key="4">
    <source>
        <dbReference type="EMBL" id="KAG0580375.1"/>
    </source>
</evidence>
<dbReference type="Gene3D" id="2.40.50.140">
    <property type="entry name" value="Nucleic acid-binding proteins"/>
    <property type="match status" value="2"/>
</dbReference>
<dbReference type="SUPFAM" id="SSF50249">
    <property type="entry name" value="Nucleic acid-binding proteins"/>
    <property type="match status" value="2"/>
</dbReference>
<evidence type="ECO:0000256" key="2">
    <source>
        <dbReference type="SAM" id="MobiDB-lite"/>
    </source>
</evidence>
<evidence type="ECO:0000313" key="5">
    <source>
        <dbReference type="Proteomes" id="UP000822688"/>
    </source>
</evidence>
<dbReference type="PROSITE" id="PS50126">
    <property type="entry name" value="S1"/>
    <property type="match status" value="2"/>
</dbReference>
<feature type="compositionally biased region" description="Basic and acidic residues" evidence="2">
    <location>
        <begin position="263"/>
        <end position="275"/>
    </location>
</feature>
<comment type="function">
    <text evidence="1">Associates with the EF-Tu.GDP complex and induces the exchange of GDP to GTP. It remains bound to the aminoacyl-tRNA.EF-Tu.GTP complex up to the GTP hydrolysis stage on the ribosome.</text>
</comment>
<dbReference type="EMBL" id="CM026424">
    <property type="protein sequence ID" value="KAG0580376.1"/>
    <property type="molecule type" value="Genomic_DNA"/>
</dbReference>
<feature type="compositionally biased region" description="Low complexity" evidence="2">
    <location>
        <begin position="471"/>
        <end position="494"/>
    </location>
</feature>
<accession>A0A8T0IBK2</accession>
<name>A0A8T0IBK2_CERPU</name>
<organism evidence="4 5">
    <name type="scientific">Ceratodon purpureus</name>
    <name type="common">Fire moss</name>
    <name type="synonym">Dicranum purpureum</name>
    <dbReference type="NCBI Taxonomy" id="3225"/>
    <lineage>
        <taxon>Eukaryota</taxon>
        <taxon>Viridiplantae</taxon>
        <taxon>Streptophyta</taxon>
        <taxon>Embryophyta</taxon>
        <taxon>Bryophyta</taxon>
        <taxon>Bryophytina</taxon>
        <taxon>Bryopsida</taxon>
        <taxon>Dicranidae</taxon>
        <taxon>Pseudoditrichales</taxon>
        <taxon>Ditrichaceae</taxon>
        <taxon>Ceratodon</taxon>
    </lineage>
</organism>
<feature type="compositionally biased region" description="Low complexity" evidence="2">
    <location>
        <begin position="101"/>
        <end position="114"/>
    </location>
</feature>
<proteinExistence type="predicted"/>
<dbReference type="GO" id="GO:1990904">
    <property type="term" value="C:ribonucleoprotein complex"/>
    <property type="evidence" value="ECO:0007669"/>
    <property type="project" value="UniProtKB-KW"/>
</dbReference>
<comment type="caution">
    <text evidence="4">The sequence shown here is derived from an EMBL/GenBank/DDBJ whole genome shotgun (WGS) entry which is preliminary data.</text>
</comment>
<feature type="region of interest" description="Disordered" evidence="2">
    <location>
        <begin position="398"/>
        <end position="548"/>
    </location>
</feature>
<dbReference type="Pfam" id="PF00575">
    <property type="entry name" value="S1"/>
    <property type="match status" value="2"/>
</dbReference>
<dbReference type="Proteomes" id="UP000822688">
    <property type="component" value="Chromosome 4"/>
</dbReference>
<dbReference type="FunFam" id="2.40.50.140:FF:000051">
    <property type="entry name" value="RNA-binding transcriptional accessory protein"/>
    <property type="match status" value="1"/>
</dbReference>
<dbReference type="GO" id="GO:0003729">
    <property type="term" value="F:mRNA binding"/>
    <property type="evidence" value="ECO:0007669"/>
    <property type="project" value="UniProtKB-ARBA"/>
</dbReference>
<dbReference type="GO" id="GO:0006412">
    <property type="term" value="P:translation"/>
    <property type="evidence" value="ECO:0007669"/>
    <property type="project" value="TreeGrafter"/>
</dbReference>
<evidence type="ECO:0000259" key="3">
    <source>
        <dbReference type="PROSITE" id="PS50126"/>
    </source>
</evidence>
<dbReference type="PANTHER" id="PTHR10724">
    <property type="entry name" value="30S RIBOSOMAL PROTEIN S1"/>
    <property type="match status" value="1"/>
</dbReference>
<gene>
    <name evidence="4" type="ORF">KC19_4G168500</name>
</gene>
<feature type="region of interest" description="Disordered" evidence="2">
    <location>
        <begin position="87"/>
        <end position="134"/>
    </location>
</feature>
<dbReference type="InterPro" id="IPR012340">
    <property type="entry name" value="NA-bd_OB-fold"/>
</dbReference>
<feature type="compositionally biased region" description="Low complexity" evidence="2">
    <location>
        <begin position="453"/>
        <end position="464"/>
    </location>
</feature>
<dbReference type="AlphaFoldDB" id="A0A8T0IBK2"/>
<sequence length="569" mass="58503">MAYFALPTRDSAFLLLANAAPRLPRNSAVTLSTSCSLVDGAPLRPLRVQSPSLFGARLTSNFNPRGRRILASVEGNVTVEEAAVSVGSEESAADAEEKAPEVAAAAEATESSDAPAKRLQRGNTMQRQSGGAKREITVTKEQLVPGAVFSGKVRAVQSYGAFVDIGAFTDGLVHISQLSSSYVKEVSEVVSVGQEVSVTVVELNETAGRIALSMRDKESESEQQASRSGGESGTGSGSQEDGSGRPMNRGKIAGRGAKANSRSNDDKKTTKLKKGQELKGTVKNIIRNGAFIEFVEEGEEGFLRGSEITEGGENVAVDTLLTVGQEVTVRVLKIERGRAALTMKPQVDVTSINDSINTNVGAGGASNPFATFFRSANMVSETPASVDAPEETAAAEEVSAVQDSPGATEESAAVEDVPAVEDAPATEAVQAEAPAAEEDSAAATEEVPAVEDAPATEAVQAEAPAAEEESAAATEEVPAVEDAPATEAVQAEAPAAEEDSAAATEEVPAVEDAPATEAVQAEAPSAEEGSDSTPPAEEPHSLSLGEIAEGIGSAVKEVEKVVDAVTGTL</sequence>
<feature type="compositionally biased region" description="Low complexity" evidence="2">
    <location>
        <begin position="414"/>
        <end position="434"/>
    </location>
</feature>
<dbReference type="EMBL" id="CM026424">
    <property type="protein sequence ID" value="KAG0580375.1"/>
    <property type="molecule type" value="Genomic_DNA"/>
</dbReference>
<dbReference type="PANTHER" id="PTHR10724:SF10">
    <property type="entry name" value="S1 RNA-BINDING DOMAIN-CONTAINING PROTEIN 1"/>
    <property type="match status" value="1"/>
</dbReference>
<dbReference type="GO" id="GO:0005737">
    <property type="term" value="C:cytoplasm"/>
    <property type="evidence" value="ECO:0007669"/>
    <property type="project" value="UniProtKB-ARBA"/>
</dbReference>
<dbReference type="GO" id="GO:0005840">
    <property type="term" value="C:ribosome"/>
    <property type="evidence" value="ECO:0007669"/>
    <property type="project" value="UniProtKB-KW"/>
</dbReference>
<dbReference type="InterPro" id="IPR003029">
    <property type="entry name" value="S1_domain"/>
</dbReference>
<dbReference type="SMART" id="SM00316">
    <property type="entry name" value="S1"/>
    <property type="match status" value="2"/>
</dbReference>
<dbReference type="InterPro" id="IPR050437">
    <property type="entry name" value="Ribos_protein_bS1-like"/>
</dbReference>
<feature type="region of interest" description="Disordered" evidence="2">
    <location>
        <begin position="211"/>
        <end position="275"/>
    </location>
</feature>